<dbReference type="Gene3D" id="6.10.340.10">
    <property type="match status" value="1"/>
</dbReference>
<evidence type="ECO:0008006" key="12">
    <source>
        <dbReference type="Google" id="ProtNLM"/>
    </source>
</evidence>
<dbReference type="InterPro" id="IPR003660">
    <property type="entry name" value="HAMP_dom"/>
</dbReference>
<dbReference type="PANTHER" id="PTHR32089:SF112">
    <property type="entry name" value="LYSOZYME-LIKE PROTEIN-RELATED"/>
    <property type="match status" value="1"/>
</dbReference>
<dbReference type="SMART" id="SM01358">
    <property type="entry name" value="HBM"/>
    <property type="match status" value="1"/>
</dbReference>
<keyword evidence="7" id="KW-1133">Transmembrane helix</keyword>
<reference evidence="10 11" key="1">
    <citation type="submission" date="2019-07" db="EMBL/GenBank/DDBJ databases">
        <title>Whole genome shotgun sequence of Aneurinibacillus danicus NBRC 102444.</title>
        <authorList>
            <person name="Hosoyama A."/>
            <person name="Uohara A."/>
            <person name="Ohji S."/>
            <person name="Ichikawa N."/>
        </authorList>
    </citation>
    <scope>NUCLEOTIDE SEQUENCE [LARGE SCALE GENOMIC DNA]</scope>
    <source>
        <strain evidence="10 11">NBRC 102444</strain>
    </source>
</reference>
<evidence type="ECO:0000259" key="9">
    <source>
        <dbReference type="PROSITE" id="PS50885"/>
    </source>
</evidence>
<feature type="transmembrane region" description="Helical" evidence="7">
    <location>
        <begin position="12"/>
        <end position="30"/>
    </location>
</feature>
<dbReference type="PROSITE" id="PS50111">
    <property type="entry name" value="CHEMOTAXIS_TRANSDUC_2"/>
    <property type="match status" value="1"/>
</dbReference>
<keyword evidence="4 6" id="KW-0807">Transducer</keyword>
<gene>
    <name evidence="10" type="ORF">ADA01nite_05880</name>
</gene>
<evidence type="ECO:0000259" key="8">
    <source>
        <dbReference type="PROSITE" id="PS50111"/>
    </source>
</evidence>
<dbReference type="SMART" id="SM00304">
    <property type="entry name" value="HAMP"/>
    <property type="match status" value="1"/>
</dbReference>
<comment type="caution">
    <text evidence="10">The sequence shown here is derived from an EMBL/GenBank/DDBJ whole genome shotgun (WGS) entry which is preliminary data.</text>
</comment>
<evidence type="ECO:0000313" key="11">
    <source>
        <dbReference type="Proteomes" id="UP000321157"/>
    </source>
</evidence>
<dbReference type="AlphaFoldDB" id="A0A511V5D6"/>
<evidence type="ECO:0000313" key="10">
    <source>
        <dbReference type="EMBL" id="GEN33128.1"/>
    </source>
</evidence>
<protein>
    <recommendedName>
        <fullName evidence="12">Methyl-accepting chemotaxis protein</fullName>
    </recommendedName>
</protein>
<comment type="subcellular location">
    <subcellularLocation>
        <location evidence="1">Cell membrane</location>
    </subcellularLocation>
</comment>
<proteinExistence type="inferred from homology"/>
<evidence type="ECO:0000256" key="3">
    <source>
        <dbReference type="ARBA" id="ARBA00023136"/>
    </source>
</evidence>
<dbReference type="Pfam" id="PF00672">
    <property type="entry name" value="HAMP"/>
    <property type="match status" value="1"/>
</dbReference>
<dbReference type="SMART" id="SM00283">
    <property type="entry name" value="MA"/>
    <property type="match status" value="1"/>
</dbReference>
<evidence type="ECO:0000256" key="4">
    <source>
        <dbReference type="ARBA" id="ARBA00023224"/>
    </source>
</evidence>
<name>A0A511V5D6_9BACL</name>
<dbReference type="GO" id="GO:0005886">
    <property type="term" value="C:plasma membrane"/>
    <property type="evidence" value="ECO:0007669"/>
    <property type="project" value="UniProtKB-SubCell"/>
</dbReference>
<dbReference type="EMBL" id="BJXX01000023">
    <property type="protein sequence ID" value="GEN33128.1"/>
    <property type="molecule type" value="Genomic_DNA"/>
</dbReference>
<evidence type="ECO:0000256" key="7">
    <source>
        <dbReference type="SAM" id="Phobius"/>
    </source>
</evidence>
<dbReference type="OrthoDB" id="2489132at2"/>
<dbReference type="CDD" id="cd06225">
    <property type="entry name" value="HAMP"/>
    <property type="match status" value="1"/>
</dbReference>
<dbReference type="RefSeq" id="WP_146808426.1">
    <property type="nucleotide sequence ID" value="NZ_BJXX01000023.1"/>
</dbReference>
<feature type="domain" description="HAMP" evidence="9">
    <location>
        <begin position="294"/>
        <end position="346"/>
    </location>
</feature>
<evidence type="ECO:0000256" key="6">
    <source>
        <dbReference type="PROSITE-ProRule" id="PRU00284"/>
    </source>
</evidence>
<evidence type="ECO:0000256" key="2">
    <source>
        <dbReference type="ARBA" id="ARBA00022475"/>
    </source>
</evidence>
<dbReference type="InterPro" id="IPR032255">
    <property type="entry name" value="HBM"/>
</dbReference>
<keyword evidence="2" id="KW-1003">Cell membrane</keyword>
<feature type="domain" description="Methyl-accepting transducer" evidence="8">
    <location>
        <begin position="365"/>
        <end position="636"/>
    </location>
</feature>
<dbReference type="Gene3D" id="1.10.287.950">
    <property type="entry name" value="Methyl-accepting chemotaxis protein"/>
    <property type="match status" value="1"/>
</dbReference>
<keyword evidence="7" id="KW-0812">Transmembrane</keyword>
<accession>A0A511V5D6</accession>
<organism evidence="10 11">
    <name type="scientific">Aneurinibacillus danicus</name>
    <dbReference type="NCBI Taxonomy" id="267746"/>
    <lineage>
        <taxon>Bacteria</taxon>
        <taxon>Bacillati</taxon>
        <taxon>Bacillota</taxon>
        <taxon>Bacilli</taxon>
        <taxon>Bacillales</taxon>
        <taxon>Paenibacillaceae</taxon>
        <taxon>Aneurinibacillus group</taxon>
        <taxon>Aneurinibacillus</taxon>
    </lineage>
</organism>
<dbReference type="PROSITE" id="PS50885">
    <property type="entry name" value="HAMP"/>
    <property type="match status" value="1"/>
</dbReference>
<dbReference type="PANTHER" id="PTHR32089">
    <property type="entry name" value="METHYL-ACCEPTING CHEMOTAXIS PROTEIN MCPB"/>
    <property type="match status" value="1"/>
</dbReference>
<evidence type="ECO:0000256" key="5">
    <source>
        <dbReference type="ARBA" id="ARBA00029447"/>
    </source>
</evidence>
<evidence type="ECO:0000256" key="1">
    <source>
        <dbReference type="ARBA" id="ARBA00004236"/>
    </source>
</evidence>
<comment type="similarity">
    <text evidence="5">Belongs to the methyl-accepting chemotaxis (MCP) protein family.</text>
</comment>
<dbReference type="GO" id="GO:0007165">
    <property type="term" value="P:signal transduction"/>
    <property type="evidence" value="ECO:0007669"/>
    <property type="project" value="UniProtKB-KW"/>
</dbReference>
<dbReference type="SUPFAM" id="SSF58104">
    <property type="entry name" value="Methyl-accepting chemotaxis protein (MCP) signaling domain"/>
    <property type="match status" value="1"/>
</dbReference>
<dbReference type="InterPro" id="IPR004089">
    <property type="entry name" value="MCPsignal_dom"/>
</dbReference>
<keyword evidence="3 7" id="KW-0472">Membrane</keyword>
<dbReference type="Pfam" id="PF00015">
    <property type="entry name" value="MCPsignal"/>
    <property type="match status" value="1"/>
</dbReference>
<dbReference type="Proteomes" id="UP000321157">
    <property type="component" value="Unassembled WGS sequence"/>
</dbReference>
<keyword evidence="11" id="KW-1185">Reference proteome</keyword>
<sequence length="651" mass="72929">MYTMKNWSVKRKLFSVLFVVVCGFTLLLLLNEWSKSQLLDASAEKDLASQKIRMTHTIVLAMADAQRSASETLLAPDKTKADEVLKQVEKAHQTLAQMQKEAKSPEEQKILKEALSLTETYKSFFSGVYQIEESLGKVGETKNKPAYQILLEQIEKEIVQTENQTALKSLLTAKSLESEYLYHQGKKNTEQMKQVLAQIKQAVPQLAPSIDKYGQAYEKLVYAIENEKVMIAMYHDAANKMNPLAASIQKAAEAKYKAAENKEQAAIAAMKWIPPVVTGLILVLTVLFMLYINRGIQRSIQLLLQIADRLKQGDLRGESREYSSDELGRLAQAFDEVRQSLRRIIESLNRDAQVVNQSSTNLTTVFHHFSSQSQETASGIDSIAHHAAEQKDISRQFASLMQEWEQDMEEITLQTERTDEKVKEQGNITERGVKALSNLAQATDMSYELFRRIEEVVEELATKSQNIEKITGVISGIAEQTNLLALNASIEAARAGEAGKGFSVVADEVRKLAEQSQHSAHEIQQFIEEMKKQVADAVRSVQAAEGQFAQQKKEQINTRQVFDATQAGMRLIEEFTETTGMLVKKMNTQKTQLVNYIQNISISSQEMAESTAQLASASEQQALVLQEISNSADELRGLAHSIVRQGEKFAL</sequence>